<dbReference type="RefSeq" id="WP_338181544.1">
    <property type="nucleotide sequence ID" value="NZ_JAEKNQ010000054.1"/>
</dbReference>
<evidence type="ECO:0000313" key="2">
    <source>
        <dbReference type="EMBL" id="MBJ7604241.1"/>
    </source>
</evidence>
<name>A0A934K9G0_9BACT</name>
<accession>A0A934K9G0</accession>
<dbReference type="InterPro" id="IPR036388">
    <property type="entry name" value="WH-like_DNA-bd_sf"/>
</dbReference>
<evidence type="ECO:0000259" key="1">
    <source>
        <dbReference type="Pfam" id="PF03551"/>
    </source>
</evidence>
<dbReference type="Proteomes" id="UP000620075">
    <property type="component" value="Unassembled WGS sequence"/>
</dbReference>
<dbReference type="AlphaFoldDB" id="A0A934K9G0"/>
<comment type="caution">
    <text evidence="2">The sequence shown here is derived from an EMBL/GenBank/DDBJ whole genome shotgun (WGS) entry which is preliminary data.</text>
</comment>
<dbReference type="PANTHER" id="PTHR33169">
    <property type="entry name" value="PADR-FAMILY TRANSCRIPTIONAL REGULATOR"/>
    <property type="match status" value="1"/>
</dbReference>
<sequence>MEFGSLGLAVMGLLHESPMHPYEVVGHMRRRHLDQHIKLNFGSLYHTFDKLERQGLVEAREVNREGRRPERTVYRLTPDGRRRFAERLVRMLRQPEAVYSDFEGALAFLYRLPKEQVVDILRQRADALDAEWGETGAQLKWLTDSGLSRLSVVEMEFGQDRRQSQAGWCRRLAAEIESGELEWSAGWKGATSLAVAAGDPQRQGTDRDAMTVGAQVQVLEVETR</sequence>
<protein>
    <submittedName>
        <fullName evidence="2">PadR family transcriptional regulator</fullName>
    </submittedName>
</protein>
<dbReference type="SUPFAM" id="SSF46785">
    <property type="entry name" value="Winged helix' DNA-binding domain"/>
    <property type="match status" value="1"/>
</dbReference>
<dbReference type="EMBL" id="JAEKNQ010000054">
    <property type="protein sequence ID" value="MBJ7604241.1"/>
    <property type="molecule type" value="Genomic_DNA"/>
</dbReference>
<gene>
    <name evidence="2" type="ORF">JF888_13795</name>
</gene>
<feature type="domain" description="Transcription regulator PadR N-terminal" evidence="1">
    <location>
        <begin position="10"/>
        <end position="86"/>
    </location>
</feature>
<dbReference type="InterPro" id="IPR052509">
    <property type="entry name" value="Metal_resp_DNA-bind_regulator"/>
</dbReference>
<proteinExistence type="predicted"/>
<dbReference type="Pfam" id="PF03551">
    <property type="entry name" value="PadR"/>
    <property type="match status" value="1"/>
</dbReference>
<dbReference type="Gene3D" id="1.10.10.10">
    <property type="entry name" value="Winged helix-like DNA-binding domain superfamily/Winged helix DNA-binding domain"/>
    <property type="match status" value="1"/>
</dbReference>
<evidence type="ECO:0000313" key="3">
    <source>
        <dbReference type="Proteomes" id="UP000620075"/>
    </source>
</evidence>
<dbReference type="InterPro" id="IPR036390">
    <property type="entry name" value="WH_DNA-bd_sf"/>
</dbReference>
<dbReference type="InterPro" id="IPR005149">
    <property type="entry name" value="Tscrpt_reg_PadR_N"/>
</dbReference>
<organism evidence="2 3">
    <name type="scientific">Candidatus Dormiibacter inghamiae</name>
    <dbReference type="NCBI Taxonomy" id="3127013"/>
    <lineage>
        <taxon>Bacteria</taxon>
        <taxon>Bacillati</taxon>
        <taxon>Candidatus Dormiibacterota</taxon>
        <taxon>Candidatus Dormibacteria</taxon>
        <taxon>Candidatus Dormibacterales</taxon>
        <taxon>Candidatus Dormibacteraceae</taxon>
        <taxon>Candidatus Dormiibacter</taxon>
    </lineage>
</organism>
<reference evidence="2 3" key="1">
    <citation type="submission" date="2020-10" db="EMBL/GenBank/DDBJ databases">
        <title>Ca. Dormibacterota MAGs.</title>
        <authorList>
            <person name="Montgomery K."/>
        </authorList>
    </citation>
    <scope>NUCLEOTIDE SEQUENCE [LARGE SCALE GENOMIC DNA]</scope>
    <source>
        <strain evidence="2">SC8811_S16_3</strain>
    </source>
</reference>
<dbReference type="PANTHER" id="PTHR33169:SF27">
    <property type="entry name" value="TRANSCRIPTIONAL REGULATOR PADR FAMILY PROTEIN"/>
    <property type="match status" value="1"/>
</dbReference>